<dbReference type="EMBL" id="PECC01000027">
    <property type="protein sequence ID" value="TDZ50516.1"/>
    <property type="molecule type" value="Genomic_DNA"/>
</dbReference>
<dbReference type="InterPro" id="IPR010310">
    <property type="entry name" value="T7SS_ESAT-6-like"/>
</dbReference>
<gene>
    <name evidence="2" type="ORF">CCUG63697_02021</name>
    <name evidence="1" type="ORF">EJ571_07500</name>
</gene>
<sequence length="99" mass="11031">MTMEQDLGAIIKAESDINGRHDELSTLTTRLQNECESVPHSVWQGGARQSFDQAVARLHEEMRKTNQSLAMIGEVMQGNRKHVEEEIANQQQSIGGIAN</sequence>
<dbReference type="EMBL" id="RXLR01000014">
    <property type="protein sequence ID" value="TDH21816.1"/>
    <property type="molecule type" value="Genomic_DNA"/>
</dbReference>
<dbReference type="Proteomes" id="UP000295165">
    <property type="component" value="Unassembled WGS sequence"/>
</dbReference>
<evidence type="ECO:0000313" key="2">
    <source>
        <dbReference type="EMBL" id="TDZ50516.1"/>
    </source>
</evidence>
<dbReference type="RefSeq" id="WP_078333087.1">
    <property type="nucleotide sequence ID" value="NZ_MAFQ01000003.1"/>
</dbReference>
<keyword evidence="3" id="KW-1185">Reference proteome</keyword>
<evidence type="ECO:0000313" key="3">
    <source>
        <dbReference type="Proteomes" id="UP000295165"/>
    </source>
</evidence>
<dbReference type="InterPro" id="IPR036689">
    <property type="entry name" value="ESAT-6-like_sf"/>
</dbReference>
<comment type="caution">
    <text evidence="1">The sequence shown here is derived from an EMBL/GenBank/DDBJ whole genome shotgun (WGS) entry which is preliminary data.</text>
</comment>
<organism evidence="1 4">
    <name type="scientific">Mycobacteroides franklinii</name>
    <dbReference type="NCBI Taxonomy" id="948102"/>
    <lineage>
        <taxon>Bacteria</taxon>
        <taxon>Bacillati</taxon>
        <taxon>Actinomycetota</taxon>
        <taxon>Actinomycetes</taxon>
        <taxon>Mycobacteriales</taxon>
        <taxon>Mycobacteriaceae</taxon>
        <taxon>Mycobacteroides</taxon>
    </lineage>
</organism>
<dbReference type="AlphaFoldDB" id="A0A4R5PAR9"/>
<dbReference type="Gene3D" id="1.10.287.1060">
    <property type="entry name" value="ESAT-6-like"/>
    <property type="match status" value="1"/>
</dbReference>
<protein>
    <submittedName>
        <fullName evidence="1">WXG100 family type VII secretion target</fullName>
    </submittedName>
</protein>
<evidence type="ECO:0000313" key="4">
    <source>
        <dbReference type="Proteomes" id="UP000295627"/>
    </source>
</evidence>
<accession>A0A4R5PAR9</accession>
<reference evidence="3 4" key="2">
    <citation type="journal article" date="2019" name="Sci. Rep.">
        <title>Extended insight into the Mycobacterium chelonae-abscessus complex through whole genome sequencing of Mycobacterium salmoniphilum outbreak and Mycobacterium salmoniphilum-like strains.</title>
        <authorList>
            <person name="Behra P.R.K."/>
            <person name="Das S."/>
            <person name="Pettersson B.M.F."/>
            <person name="Shirreff L."/>
            <person name="DuCote T."/>
            <person name="Jacobsson K.G."/>
            <person name="Ennis D.G."/>
            <person name="Kirsebom L.A."/>
        </authorList>
    </citation>
    <scope>NUCLEOTIDE SEQUENCE [LARGE SCALE GENOMIC DNA]</scope>
    <source>
        <strain evidence="2 3">CCUG 63697</strain>
        <strain evidence="1 4">DSM 45524</strain>
    </source>
</reference>
<reference evidence="1" key="1">
    <citation type="submission" date="2018-12" db="EMBL/GenBank/DDBJ databases">
        <authorList>
            <person name="Behra P.R.K."/>
            <person name="Das S."/>
            <person name="Pettersson B.M.F."/>
            <person name="Shirreff L."/>
            <person name="Ducote T."/>
            <person name="Jacobsson K.-G."/>
            <person name="Ennis D.G."/>
            <person name="Kirsebom L.A."/>
        </authorList>
    </citation>
    <scope>NUCLEOTIDE SEQUENCE</scope>
    <source>
        <strain evidence="1">DSM 45524</strain>
    </source>
</reference>
<dbReference type="SUPFAM" id="SSF140453">
    <property type="entry name" value="EsxAB dimer-like"/>
    <property type="match status" value="1"/>
</dbReference>
<name>A0A4R5PAR9_9MYCO</name>
<proteinExistence type="predicted"/>
<dbReference type="Pfam" id="PF06013">
    <property type="entry name" value="WXG100"/>
    <property type="match status" value="1"/>
</dbReference>
<evidence type="ECO:0000313" key="1">
    <source>
        <dbReference type="EMBL" id="TDH21816.1"/>
    </source>
</evidence>
<dbReference type="Proteomes" id="UP000295627">
    <property type="component" value="Unassembled WGS sequence"/>
</dbReference>